<keyword evidence="2" id="KW-0255">Endonuclease</keyword>
<protein>
    <submittedName>
        <fullName evidence="2">HNH endonuclease</fullName>
    </submittedName>
</protein>
<dbReference type="EMBL" id="VIKR01000001">
    <property type="protein sequence ID" value="TQV76662.1"/>
    <property type="molecule type" value="Genomic_DNA"/>
</dbReference>
<comment type="caution">
    <text evidence="2">The sequence shown here is derived from an EMBL/GenBank/DDBJ whole genome shotgun (WGS) entry which is preliminary data.</text>
</comment>
<dbReference type="GO" id="GO:0003676">
    <property type="term" value="F:nucleic acid binding"/>
    <property type="evidence" value="ECO:0007669"/>
    <property type="project" value="InterPro"/>
</dbReference>
<dbReference type="InterPro" id="IPR003615">
    <property type="entry name" value="HNH_nuc"/>
</dbReference>
<name>A0A545THH4_9GAMM</name>
<feature type="domain" description="HNH nuclease" evidence="1">
    <location>
        <begin position="55"/>
        <end position="109"/>
    </location>
</feature>
<accession>A0A545THH4</accession>
<keyword evidence="2" id="KW-0378">Hydrolase</keyword>
<dbReference type="Gene3D" id="1.10.30.50">
    <property type="match status" value="1"/>
</dbReference>
<dbReference type="InterPro" id="IPR002711">
    <property type="entry name" value="HNH"/>
</dbReference>
<dbReference type="Proteomes" id="UP000317839">
    <property type="component" value="Unassembled WGS sequence"/>
</dbReference>
<organism evidence="2 3">
    <name type="scientific">Aliikangiella marina</name>
    <dbReference type="NCBI Taxonomy" id="1712262"/>
    <lineage>
        <taxon>Bacteria</taxon>
        <taxon>Pseudomonadati</taxon>
        <taxon>Pseudomonadota</taxon>
        <taxon>Gammaproteobacteria</taxon>
        <taxon>Oceanospirillales</taxon>
        <taxon>Pleioneaceae</taxon>
        <taxon>Aliikangiella</taxon>
    </lineage>
</organism>
<dbReference type="AlphaFoldDB" id="A0A545THH4"/>
<sequence length="124" mass="13992">MPKRLPTYCRKRGCNVIVDKPGYCKAHQGDATNWGKYQRKQGNTTDRGYGAAWRKTRVRIKARAKGLCEPCKEQGFIHLGSICDHIIPKAEGGTDDESNLQWVCDAYHKKKTAQEGARGRKRGD</sequence>
<dbReference type="CDD" id="cd00085">
    <property type="entry name" value="HNHc"/>
    <property type="match status" value="1"/>
</dbReference>
<dbReference type="OrthoDB" id="5292295at2"/>
<evidence type="ECO:0000259" key="1">
    <source>
        <dbReference type="SMART" id="SM00507"/>
    </source>
</evidence>
<keyword evidence="3" id="KW-1185">Reference proteome</keyword>
<dbReference type="RefSeq" id="WP_142888022.1">
    <property type="nucleotide sequence ID" value="NZ_VIKR01000001.1"/>
</dbReference>
<evidence type="ECO:0000313" key="3">
    <source>
        <dbReference type="Proteomes" id="UP000317839"/>
    </source>
</evidence>
<keyword evidence="2" id="KW-0540">Nuclease</keyword>
<dbReference type="SMART" id="SM00507">
    <property type="entry name" value="HNHc"/>
    <property type="match status" value="1"/>
</dbReference>
<evidence type="ECO:0000313" key="2">
    <source>
        <dbReference type="EMBL" id="TQV76662.1"/>
    </source>
</evidence>
<dbReference type="GO" id="GO:0004519">
    <property type="term" value="F:endonuclease activity"/>
    <property type="evidence" value="ECO:0007669"/>
    <property type="project" value="UniProtKB-KW"/>
</dbReference>
<gene>
    <name evidence="2" type="ORF">FLL45_01500</name>
</gene>
<dbReference type="Pfam" id="PF01844">
    <property type="entry name" value="HNH"/>
    <property type="match status" value="1"/>
</dbReference>
<proteinExistence type="predicted"/>
<dbReference type="GO" id="GO:0008270">
    <property type="term" value="F:zinc ion binding"/>
    <property type="evidence" value="ECO:0007669"/>
    <property type="project" value="InterPro"/>
</dbReference>
<reference evidence="2 3" key="1">
    <citation type="submission" date="2019-06" db="EMBL/GenBank/DDBJ databases">
        <title>Draft genome of Aliikangiella marina GYP-15.</title>
        <authorList>
            <person name="Wang G."/>
        </authorList>
    </citation>
    <scope>NUCLEOTIDE SEQUENCE [LARGE SCALE GENOMIC DNA]</scope>
    <source>
        <strain evidence="2 3">GYP-15</strain>
    </source>
</reference>